<dbReference type="EMBL" id="KV784353">
    <property type="protein sequence ID" value="OEU21818.1"/>
    <property type="molecule type" value="Genomic_DNA"/>
</dbReference>
<feature type="region of interest" description="Disordered" evidence="1">
    <location>
        <begin position="1"/>
        <end position="49"/>
    </location>
</feature>
<dbReference type="InParanoid" id="A0A1E7FUI4"/>
<accession>A0A1E7FUI4</accession>
<evidence type="ECO:0000256" key="1">
    <source>
        <dbReference type="SAM" id="MobiDB-lite"/>
    </source>
</evidence>
<sequence length="109" mass="12113">MSSYSSTSSHISSRSSTGRNNSIFENTMDKQESATNMSTSNNVDDYSLTSPIHSRRINNNSAVVQAMITSNNLRNCTEIEQMVSTCINNKDKESFMCKTALRYHGGCKN</sequence>
<dbReference type="AlphaFoldDB" id="A0A1E7FUI4"/>
<dbReference type="Proteomes" id="UP000095751">
    <property type="component" value="Unassembled WGS sequence"/>
</dbReference>
<reference evidence="2 3" key="1">
    <citation type="submission" date="2016-09" db="EMBL/GenBank/DDBJ databases">
        <title>Extensive genetic diversity and differential bi-allelic expression allows diatom success in the polar Southern Ocean.</title>
        <authorList>
            <consortium name="DOE Joint Genome Institute"/>
            <person name="Mock T."/>
            <person name="Otillar R.P."/>
            <person name="Strauss J."/>
            <person name="Dupont C."/>
            <person name="Frickenhaus S."/>
            <person name="Maumus F."/>
            <person name="Mcmullan M."/>
            <person name="Sanges R."/>
            <person name="Schmutz J."/>
            <person name="Toseland A."/>
            <person name="Valas R."/>
            <person name="Veluchamy A."/>
            <person name="Ward B.J."/>
            <person name="Allen A."/>
            <person name="Barry K."/>
            <person name="Falciatore A."/>
            <person name="Ferrante M."/>
            <person name="Fortunato A.E."/>
            <person name="Gloeckner G."/>
            <person name="Gruber A."/>
            <person name="Hipkin R."/>
            <person name="Janech M."/>
            <person name="Kroth P."/>
            <person name="Leese F."/>
            <person name="Lindquist E."/>
            <person name="Lyon B.R."/>
            <person name="Martin J."/>
            <person name="Mayer C."/>
            <person name="Parker M."/>
            <person name="Quesneville H."/>
            <person name="Raymond J."/>
            <person name="Uhlig C."/>
            <person name="Valentin K.U."/>
            <person name="Worden A.Z."/>
            <person name="Armbrust E.V."/>
            <person name="Bowler C."/>
            <person name="Green B."/>
            <person name="Moulton V."/>
            <person name="Van Oosterhout C."/>
            <person name="Grigoriev I."/>
        </authorList>
    </citation>
    <scope>NUCLEOTIDE SEQUENCE [LARGE SCALE GENOMIC DNA]</scope>
    <source>
        <strain evidence="2 3">CCMP1102</strain>
    </source>
</reference>
<evidence type="ECO:0000313" key="2">
    <source>
        <dbReference type="EMBL" id="OEU21818.1"/>
    </source>
</evidence>
<feature type="compositionally biased region" description="Polar residues" evidence="1">
    <location>
        <begin position="33"/>
        <end position="49"/>
    </location>
</feature>
<proteinExistence type="predicted"/>
<dbReference type="KEGG" id="fcy:FRACYDRAFT_231965"/>
<feature type="compositionally biased region" description="Low complexity" evidence="1">
    <location>
        <begin position="1"/>
        <end position="16"/>
    </location>
</feature>
<gene>
    <name evidence="2" type="ORF">FRACYDRAFT_231965</name>
</gene>
<protein>
    <submittedName>
        <fullName evidence="2">Uncharacterized protein</fullName>
    </submittedName>
</protein>
<name>A0A1E7FUI4_9STRA</name>
<organism evidence="2 3">
    <name type="scientific">Fragilariopsis cylindrus CCMP1102</name>
    <dbReference type="NCBI Taxonomy" id="635003"/>
    <lineage>
        <taxon>Eukaryota</taxon>
        <taxon>Sar</taxon>
        <taxon>Stramenopiles</taxon>
        <taxon>Ochrophyta</taxon>
        <taxon>Bacillariophyta</taxon>
        <taxon>Bacillariophyceae</taxon>
        <taxon>Bacillariophycidae</taxon>
        <taxon>Bacillariales</taxon>
        <taxon>Bacillariaceae</taxon>
        <taxon>Fragilariopsis</taxon>
    </lineage>
</organism>
<keyword evidence="3" id="KW-1185">Reference proteome</keyword>
<evidence type="ECO:0000313" key="3">
    <source>
        <dbReference type="Proteomes" id="UP000095751"/>
    </source>
</evidence>